<dbReference type="AlphaFoldDB" id="A0A9Q8LBA5"/>
<comment type="subcellular location">
    <subcellularLocation>
        <location evidence="1">Membrane</location>
        <topology evidence="1">Multi-pass membrane protein</topology>
    </subcellularLocation>
</comment>
<feature type="transmembrane region" description="Helical" evidence="7">
    <location>
        <begin position="37"/>
        <end position="56"/>
    </location>
</feature>
<feature type="compositionally biased region" description="Low complexity" evidence="6">
    <location>
        <begin position="308"/>
        <end position="319"/>
    </location>
</feature>
<dbReference type="Pfam" id="PF20684">
    <property type="entry name" value="Fung_rhodopsin"/>
    <property type="match status" value="1"/>
</dbReference>
<dbReference type="PANTHER" id="PTHR33048">
    <property type="entry name" value="PTH11-LIKE INTEGRAL MEMBRANE PROTEIN (AFU_ORTHOLOGUE AFUA_5G11245)"/>
    <property type="match status" value="1"/>
</dbReference>
<dbReference type="RefSeq" id="XP_047758460.1">
    <property type="nucleotide sequence ID" value="XM_047902707.1"/>
</dbReference>
<reference evidence="9" key="1">
    <citation type="submission" date="2021-12" db="EMBL/GenBank/DDBJ databases">
        <authorList>
            <person name="Zaccaron A."/>
            <person name="Stergiopoulos I."/>
        </authorList>
    </citation>
    <scope>NUCLEOTIDE SEQUENCE</scope>
    <source>
        <strain evidence="9">Race5_Kim</strain>
    </source>
</reference>
<evidence type="ECO:0000256" key="6">
    <source>
        <dbReference type="SAM" id="MobiDB-lite"/>
    </source>
</evidence>
<name>A0A9Q8LBA5_PASFU</name>
<dbReference type="EMBL" id="CP090164">
    <property type="protein sequence ID" value="UJO14094.1"/>
    <property type="molecule type" value="Genomic_DNA"/>
</dbReference>
<evidence type="ECO:0000256" key="2">
    <source>
        <dbReference type="ARBA" id="ARBA00022692"/>
    </source>
</evidence>
<evidence type="ECO:0000256" key="7">
    <source>
        <dbReference type="SAM" id="Phobius"/>
    </source>
</evidence>
<accession>A0A9Q8LBA5</accession>
<proteinExistence type="inferred from homology"/>
<sequence>MAQAVLYGDEVLVLIRSVVASRATSDRPSFSAIRWDCLWVMIAYALALVAQSFITVSYRYAVEKSEDAYEQLKSILYWSIIGTMFNIFSMAFGRLSVIALLLTLQGTTISLGWRRALQILGVLQLIISALQALVTILQCNPPRKAWDIAAPGSCPLAEETKQIGYASGAFGAFSDFALAIYPIVLIIGPQQQMKRSLKVAICVIMSGGVVAGVAGIATSALVKDVTYTGGYGTVLTWTLTQTWFIIIFGSLPTIRPVFVAFGETLRMLSARLKSRLVSHEATDRSSWIELEDQKQPGAQHRPDAWLDTHTTQTTINSSTERQDSVMR</sequence>
<dbReference type="PANTHER" id="PTHR33048:SF165">
    <property type="entry name" value="INTEGRAL MEMBRANE PROTEIN"/>
    <property type="match status" value="1"/>
</dbReference>
<keyword evidence="10" id="KW-1185">Reference proteome</keyword>
<feature type="domain" description="Rhodopsin" evidence="8">
    <location>
        <begin position="31"/>
        <end position="258"/>
    </location>
</feature>
<keyword evidence="2 7" id="KW-0812">Transmembrane</keyword>
<protein>
    <recommendedName>
        <fullName evidence="8">Rhodopsin domain-containing protein</fullName>
    </recommendedName>
</protein>
<evidence type="ECO:0000256" key="5">
    <source>
        <dbReference type="ARBA" id="ARBA00038359"/>
    </source>
</evidence>
<feature type="transmembrane region" description="Helical" evidence="7">
    <location>
        <begin position="199"/>
        <end position="222"/>
    </location>
</feature>
<feature type="region of interest" description="Disordered" evidence="6">
    <location>
        <begin position="288"/>
        <end position="327"/>
    </location>
</feature>
<evidence type="ECO:0000256" key="1">
    <source>
        <dbReference type="ARBA" id="ARBA00004141"/>
    </source>
</evidence>
<evidence type="ECO:0000313" key="10">
    <source>
        <dbReference type="Proteomes" id="UP000756132"/>
    </source>
</evidence>
<dbReference type="GO" id="GO:0016020">
    <property type="term" value="C:membrane"/>
    <property type="evidence" value="ECO:0007669"/>
    <property type="project" value="UniProtKB-SubCell"/>
</dbReference>
<dbReference type="Proteomes" id="UP000756132">
    <property type="component" value="Chromosome 2"/>
</dbReference>
<reference evidence="9" key="2">
    <citation type="journal article" date="2022" name="Microb. Genom.">
        <title>A chromosome-scale genome assembly of the tomato pathogen Cladosporium fulvum reveals a compartmentalized genome architecture and the presence of a dispensable chromosome.</title>
        <authorList>
            <person name="Zaccaron A.Z."/>
            <person name="Chen L.H."/>
            <person name="Samaras A."/>
            <person name="Stergiopoulos I."/>
        </authorList>
    </citation>
    <scope>NUCLEOTIDE SEQUENCE</scope>
    <source>
        <strain evidence="9">Race5_Kim</strain>
    </source>
</reference>
<keyword evidence="3 7" id="KW-1133">Transmembrane helix</keyword>
<comment type="similarity">
    <text evidence="5">Belongs to the SAT4 family.</text>
</comment>
<feature type="transmembrane region" description="Helical" evidence="7">
    <location>
        <begin position="165"/>
        <end position="187"/>
    </location>
</feature>
<feature type="transmembrane region" description="Helical" evidence="7">
    <location>
        <begin position="76"/>
        <end position="104"/>
    </location>
</feature>
<dbReference type="InterPro" id="IPR049326">
    <property type="entry name" value="Rhodopsin_dom_fungi"/>
</dbReference>
<organism evidence="9 10">
    <name type="scientific">Passalora fulva</name>
    <name type="common">Tomato leaf mold</name>
    <name type="synonym">Cladosporium fulvum</name>
    <dbReference type="NCBI Taxonomy" id="5499"/>
    <lineage>
        <taxon>Eukaryota</taxon>
        <taxon>Fungi</taxon>
        <taxon>Dikarya</taxon>
        <taxon>Ascomycota</taxon>
        <taxon>Pezizomycotina</taxon>
        <taxon>Dothideomycetes</taxon>
        <taxon>Dothideomycetidae</taxon>
        <taxon>Mycosphaerellales</taxon>
        <taxon>Mycosphaerellaceae</taxon>
        <taxon>Fulvia</taxon>
    </lineage>
</organism>
<evidence type="ECO:0000313" key="9">
    <source>
        <dbReference type="EMBL" id="UJO14094.1"/>
    </source>
</evidence>
<keyword evidence="4 7" id="KW-0472">Membrane</keyword>
<dbReference type="KEGG" id="ffu:CLAFUR5_03559"/>
<feature type="transmembrane region" description="Helical" evidence="7">
    <location>
        <begin position="242"/>
        <end position="265"/>
    </location>
</feature>
<gene>
    <name evidence="9" type="ORF">CLAFUR5_03559</name>
</gene>
<evidence type="ECO:0000256" key="4">
    <source>
        <dbReference type="ARBA" id="ARBA00023136"/>
    </source>
</evidence>
<feature type="transmembrane region" description="Helical" evidence="7">
    <location>
        <begin position="116"/>
        <end position="137"/>
    </location>
</feature>
<evidence type="ECO:0000259" key="8">
    <source>
        <dbReference type="Pfam" id="PF20684"/>
    </source>
</evidence>
<dbReference type="OrthoDB" id="3934549at2759"/>
<evidence type="ECO:0000256" key="3">
    <source>
        <dbReference type="ARBA" id="ARBA00022989"/>
    </source>
</evidence>
<dbReference type="GeneID" id="71983437"/>
<dbReference type="InterPro" id="IPR052337">
    <property type="entry name" value="SAT4-like"/>
</dbReference>